<dbReference type="STRING" id="685588.A0A067SKB9"/>
<dbReference type="Gene3D" id="3.30.160.60">
    <property type="entry name" value="Classic Zinc Finger"/>
    <property type="match status" value="3"/>
</dbReference>
<keyword evidence="4" id="KW-0862">Zinc</keyword>
<dbReference type="GO" id="GO:0000981">
    <property type="term" value="F:DNA-binding transcription factor activity, RNA polymerase II-specific"/>
    <property type="evidence" value="ECO:0007669"/>
    <property type="project" value="TreeGrafter"/>
</dbReference>
<evidence type="ECO:0000313" key="7">
    <source>
        <dbReference type="EMBL" id="KDR70427.1"/>
    </source>
</evidence>
<dbReference type="GO" id="GO:0005634">
    <property type="term" value="C:nucleus"/>
    <property type="evidence" value="ECO:0007669"/>
    <property type="project" value="TreeGrafter"/>
</dbReference>
<dbReference type="SMART" id="SM00355">
    <property type="entry name" value="ZnF_C2H2"/>
    <property type="match status" value="7"/>
</dbReference>
<evidence type="ECO:0000256" key="4">
    <source>
        <dbReference type="ARBA" id="ARBA00022833"/>
    </source>
</evidence>
<dbReference type="OrthoDB" id="6077919at2759"/>
<dbReference type="Pfam" id="PF12874">
    <property type="entry name" value="zf-met"/>
    <property type="match status" value="2"/>
</dbReference>
<evidence type="ECO:0000256" key="1">
    <source>
        <dbReference type="ARBA" id="ARBA00022723"/>
    </source>
</evidence>
<dbReference type="AlphaFoldDB" id="A0A067SKB9"/>
<dbReference type="SUPFAM" id="SSF57667">
    <property type="entry name" value="beta-beta-alpha zinc fingers"/>
    <property type="match status" value="3"/>
</dbReference>
<dbReference type="EMBL" id="KL142397">
    <property type="protein sequence ID" value="KDR70427.1"/>
    <property type="molecule type" value="Genomic_DNA"/>
</dbReference>
<dbReference type="PROSITE" id="PS00028">
    <property type="entry name" value="ZINC_FINGER_C2H2_1"/>
    <property type="match status" value="5"/>
</dbReference>
<protein>
    <recommendedName>
        <fullName evidence="6">C2H2-type domain-containing protein</fullName>
    </recommendedName>
</protein>
<feature type="domain" description="C2H2-type" evidence="6">
    <location>
        <begin position="212"/>
        <end position="241"/>
    </location>
</feature>
<keyword evidence="8" id="KW-1185">Reference proteome</keyword>
<reference evidence="8" key="1">
    <citation type="journal article" date="2014" name="Proc. Natl. Acad. Sci. U.S.A.">
        <title>Extensive sampling of basidiomycete genomes demonstrates inadequacy of the white-rot/brown-rot paradigm for wood decay fungi.</title>
        <authorList>
            <person name="Riley R."/>
            <person name="Salamov A.A."/>
            <person name="Brown D.W."/>
            <person name="Nagy L.G."/>
            <person name="Floudas D."/>
            <person name="Held B.W."/>
            <person name="Levasseur A."/>
            <person name="Lombard V."/>
            <person name="Morin E."/>
            <person name="Otillar R."/>
            <person name="Lindquist E.A."/>
            <person name="Sun H."/>
            <person name="LaButti K.M."/>
            <person name="Schmutz J."/>
            <person name="Jabbour D."/>
            <person name="Luo H."/>
            <person name="Baker S.E."/>
            <person name="Pisabarro A.G."/>
            <person name="Walton J.D."/>
            <person name="Blanchette R.A."/>
            <person name="Henrissat B."/>
            <person name="Martin F."/>
            <person name="Cullen D."/>
            <person name="Hibbett D.S."/>
            <person name="Grigoriev I.V."/>
        </authorList>
    </citation>
    <scope>NUCLEOTIDE SEQUENCE [LARGE SCALE GENOMIC DNA]</scope>
    <source>
        <strain evidence="8">CBS 339.88</strain>
    </source>
</reference>
<dbReference type="Proteomes" id="UP000027222">
    <property type="component" value="Unassembled WGS sequence"/>
</dbReference>
<proteinExistence type="predicted"/>
<sequence length="290" mass="32358">MSVKHFCLSCSRTFKTIPGVKSHARAKQHRPNPFYCGTCSLSFVSLTTLEAHVNSPDHLGASVGAIFLDGRDIASKAEIDIIEFYCELCDLIFVDVSSLNHHLSDIRKHNWCFLCSSDFRRAKSLRQHKRSLAHRVRSLKCPLCEALFKSPSGVASHIESGCHGYTRHDVTAAIHCMEVVPNISIKRVTGPPSNTTLLASVATQSSFNGKTYGCSLCRKKFRTLQGLNGHLNSPAHDEAEFRCPKCKTKFKLISGFIQHLESRSCGLAKTTEIKHYFEDLTGQFSRLLKM</sequence>
<evidence type="ECO:0000256" key="3">
    <source>
        <dbReference type="ARBA" id="ARBA00022771"/>
    </source>
</evidence>
<gene>
    <name evidence="7" type="ORF">GALMADRAFT_254864</name>
</gene>
<dbReference type="PROSITE" id="PS50157">
    <property type="entry name" value="ZINC_FINGER_C2H2_2"/>
    <property type="match status" value="1"/>
</dbReference>
<keyword evidence="1" id="KW-0479">Metal-binding</keyword>
<evidence type="ECO:0000313" key="8">
    <source>
        <dbReference type="Proteomes" id="UP000027222"/>
    </source>
</evidence>
<dbReference type="GO" id="GO:0000977">
    <property type="term" value="F:RNA polymerase II transcription regulatory region sequence-specific DNA binding"/>
    <property type="evidence" value="ECO:0007669"/>
    <property type="project" value="TreeGrafter"/>
</dbReference>
<keyword evidence="2" id="KW-0677">Repeat</keyword>
<dbReference type="GO" id="GO:0008270">
    <property type="term" value="F:zinc ion binding"/>
    <property type="evidence" value="ECO:0007669"/>
    <property type="project" value="UniProtKB-KW"/>
</dbReference>
<keyword evidence="3 5" id="KW-0863">Zinc-finger</keyword>
<dbReference type="PANTHER" id="PTHR24409">
    <property type="entry name" value="ZINC FINGER PROTEIN 142"/>
    <property type="match status" value="1"/>
</dbReference>
<dbReference type="PANTHER" id="PTHR24409:SF356">
    <property type="entry name" value="C2H2 FINGER DOMAIN TRANSCRIPTION FACTOR (EUROFUNG)"/>
    <property type="match status" value="1"/>
</dbReference>
<evidence type="ECO:0000256" key="5">
    <source>
        <dbReference type="PROSITE-ProRule" id="PRU00042"/>
    </source>
</evidence>
<accession>A0A067SKB9</accession>
<evidence type="ECO:0000259" key="6">
    <source>
        <dbReference type="PROSITE" id="PS50157"/>
    </source>
</evidence>
<name>A0A067SKB9_GALM3</name>
<organism evidence="7 8">
    <name type="scientific">Galerina marginata (strain CBS 339.88)</name>
    <dbReference type="NCBI Taxonomy" id="685588"/>
    <lineage>
        <taxon>Eukaryota</taxon>
        <taxon>Fungi</taxon>
        <taxon>Dikarya</taxon>
        <taxon>Basidiomycota</taxon>
        <taxon>Agaricomycotina</taxon>
        <taxon>Agaricomycetes</taxon>
        <taxon>Agaricomycetidae</taxon>
        <taxon>Agaricales</taxon>
        <taxon>Agaricineae</taxon>
        <taxon>Strophariaceae</taxon>
        <taxon>Galerina</taxon>
    </lineage>
</organism>
<dbReference type="InterPro" id="IPR013087">
    <property type="entry name" value="Znf_C2H2_type"/>
</dbReference>
<evidence type="ECO:0000256" key="2">
    <source>
        <dbReference type="ARBA" id="ARBA00022737"/>
    </source>
</evidence>
<dbReference type="HOGENOM" id="CLU_075838_1_1_1"/>
<dbReference type="InterPro" id="IPR036236">
    <property type="entry name" value="Znf_C2H2_sf"/>
</dbReference>